<feature type="region of interest" description="Disordered" evidence="1">
    <location>
        <begin position="27"/>
        <end position="47"/>
    </location>
</feature>
<proteinExistence type="predicted"/>
<dbReference type="AlphaFoldDB" id="A0A6J4RCJ6"/>
<sequence>CLSGAGAGVTRPRTSASCPLWRRAHSRSAAQAVRPAARGATNRACAA</sequence>
<feature type="non-terminal residue" evidence="2">
    <location>
        <position position="47"/>
    </location>
</feature>
<dbReference type="EMBL" id="CADCVJ010000082">
    <property type="protein sequence ID" value="CAA9470237.1"/>
    <property type="molecule type" value="Genomic_DNA"/>
</dbReference>
<feature type="non-terminal residue" evidence="2">
    <location>
        <position position="1"/>
    </location>
</feature>
<organism evidence="2">
    <name type="scientific">uncultured Solirubrobacteraceae bacterium</name>
    <dbReference type="NCBI Taxonomy" id="1162706"/>
    <lineage>
        <taxon>Bacteria</taxon>
        <taxon>Bacillati</taxon>
        <taxon>Actinomycetota</taxon>
        <taxon>Thermoleophilia</taxon>
        <taxon>Solirubrobacterales</taxon>
        <taxon>Solirubrobacteraceae</taxon>
        <taxon>environmental samples</taxon>
    </lineage>
</organism>
<name>A0A6J4RCJ6_9ACTN</name>
<protein>
    <submittedName>
        <fullName evidence="2">Uncharacterized protein</fullName>
    </submittedName>
</protein>
<accession>A0A6J4RCJ6</accession>
<evidence type="ECO:0000256" key="1">
    <source>
        <dbReference type="SAM" id="MobiDB-lite"/>
    </source>
</evidence>
<gene>
    <name evidence="2" type="ORF">AVDCRST_MAG38-1241</name>
</gene>
<reference evidence="2" key="1">
    <citation type="submission" date="2020-02" db="EMBL/GenBank/DDBJ databases">
        <authorList>
            <person name="Meier V. D."/>
        </authorList>
    </citation>
    <scope>NUCLEOTIDE SEQUENCE</scope>
    <source>
        <strain evidence="2">AVDCRST_MAG38</strain>
    </source>
</reference>
<evidence type="ECO:0000313" key="2">
    <source>
        <dbReference type="EMBL" id="CAA9470237.1"/>
    </source>
</evidence>